<gene>
    <name evidence="2" type="ORF">CLV39_1667</name>
</gene>
<keyword evidence="1" id="KW-0812">Transmembrane</keyword>
<dbReference type="Proteomes" id="UP000280842">
    <property type="component" value="Unassembled WGS sequence"/>
</dbReference>
<evidence type="ECO:0000313" key="2">
    <source>
        <dbReference type="EMBL" id="RMA92510.1"/>
    </source>
</evidence>
<organism evidence="2 3">
    <name type="scientific">Hydrogenothermus marinus</name>
    <dbReference type="NCBI Taxonomy" id="133270"/>
    <lineage>
        <taxon>Bacteria</taxon>
        <taxon>Pseudomonadati</taxon>
        <taxon>Aquificota</taxon>
        <taxon>Aquificia</taxon>
        <taxon>Aquificales</taxon>
        <taxon>Hydrogenothermaceae</taxon>
        <taxon>Hydrogenothermus</taxon>
    </lineage>
</organism>
<keyword evidence="1" id="KW-0472">Membrane</keyword>
<name>A0A3M0B537_9AQUI</name>
<feature type="transmembrane region" description="Helical" evidence="1">
    <location>
        <begin position="7"/>
        <end position="32"/>
    </location>
</feature>
<protein>
    <submittedName>
        <fullName evidence="2">Putative membrane protein</fullName>
    </submittedName>
</protein>
<dbReference type="AlphaFoldDB" id="A0A3M0B537"/>
<feature type="transmembrane region" description="Helical" evidence="1">
    <location>
        <begin position="52"/>
        <end position="72"/>
    </location>
</feature>
<accession>A0A3M0B537</accession>
<keyword evidence="3" id="KW-1185">Reference proteome</keyword>
<dbReference type="PANTHER" id="PTHR31876:SF26">
    <property type="entry name" value="PROTEIN LIKE COV 2"/>
    <property type="match status" value="1"/>
</dbReference>
<comment type="caution">
    <text evidence="2">The sequence shown here is derived from an EMBL/GenBank/DDBJ whole genome shotgun (WGS) entry which is preliminary data.</text>
</comment>
<proteinExistence type="predicted"/>
<dbReference type="EMBL" id="REFO01000017">
    <property type="protein sequence ID" value="RMA92510.1"/>
    <property type="molecule type" value="Genomic_DNA"/>
</dbReference>
<evidence type="ECO:0000313" key="3">
    <source>
        <dbReference type="Proteomes" id="UP000280842"/>
    </source>
</evidence>
<evidence type="ECO:0000256" key="1">
    <source>
        <dbReference type="SAM" id="Phobius"/>
    </source>
</evidence>
<dbReference type="OrthoDB" id="9780267at2"/>
<dbReference type="RefSeq" id="WP_121923758.1">
    <property type="nucleotide sequence ID" value="NZ_REFO01000017.1"/>
</dbReference>
<dbReference type="Pfam" id="PF04367">
    <property type="entry name" value="DUF502"/>
    <property type="match status" value="1"/>
</dbReference>
<sequence>MKKLRDYFLTGLFVLLPIGITLWVVITLLTFVNNLVLPYIRVFIPIPDIPGLGILTTLLLVLATGILAQNYFGKKFFEWWDKVLSKIPLVRAIYSATKQTMESLISNKDKFKKTVLVEFPRENTLSIAFVANEIEINNKNYYVVYVPTAPNPTSGYTIFVPEEEVIHVDISVDEAMKVILSGGLVMKNKINYL</sequence>
<keyword evidence="1" id="KW-1133">Transmembrane helix</keyword>
<reference evidence="2 3" key="1">
    <citation type="submission" date="2018-10" db="EMBL/GenBank/DDBJ databases">
        <title>Genomic Encyclopedia of Archaeal and Bacterial Type Strains, Phase II (KMG-II): from individual species to whole genera.</title>
        <authorList>
            <person name="Goeker M."/>
        </authorList>
    </citation>
    <scope>NUCLEOTIDE SEQUENCE [LARGE SCALE GENOMIC DNA]</scope>
    <source>
        <strain evidence="2 3">VM1</strain>
    </source>
</reference>
<dbReference type="PANTHER" id="PTHR31876">
    <property type="entry name" value="COV-LIKE PROTEIN 1"/>
    <property type="match status" value="1"/>
</dbReference>
<dbReference type="InterPro" id="IPR007462">
    <property type="entry name" value="COV1-like"/>
</dbReference>